<dbReference type="Gene3D" id="3.30.70.100">
    <property type="match status" value="1"/>
</dbReference>
<sequence>MRTTHARLYAAWRRRSVSVHPVPGVPDLLEDSSGGESVMSYYVHSVPGRLRVKIPMVRCEPEAGREVVEIVENIRGVRHVEVNPVTGSVVVRYDPKWSRCEEILEVLQKHGYFDEQKVLPNDPLVENAAVKASRIIGKTLFGMAVEKAFEGSALSMLAAFI</sequence>
<evidence type="ECO:0000313" key="1">
    <source>
        <dbReference type="EMBL" id="QCQ21745.1"/>
    </source>
</evidence>
<dbReference type="OrthoDB" id="9794780at2"/>
<dbReference type="InterPro" id="IPR036163">
    <property type="entry name" value="HMA_dom_sf"/>
</dbReference>
<protein>
    <submittedName>
        <fullName evidence="1">Uncharacterized protein</fullName>
    </submittedName>
</protein>
<evidence type="ECO:0000313" key="2">
    <source>
        <dbReference type="Proteomes" id="UP000298602"/>
    </source>
</evidence>
<dbReference type="SUPFAM" id="SSF55008">
    <property type="entry name" value="HMA, heavy metal-associated domain"/>
    <property type="match status" value="1"/>
</dbReference>
<dbReference type="KEGG" id="dax:FDQ92_05855"/>
<keyword evidence="2" id="KW-1185">Reference proteome</keyword>
<dbReference type="AlphaFoldDB" id="A0A4P8L413"/>
<name>A0A4P8L413_9BACT</name>
<dbReference type="InterPro" id="IPR006121">
    <property type="entry name" value="HMA_dom"/>
</dbReference>
<reference evidence="1 2" key="1">
    <citation type="submission" date="2019-05" db="EMBL/GenBank/DDBJ databases">
        <title>The Complete Genome Sequence of the n-alkane-degrading Desulfoglaeba alkanexedens ALDC reveals multiple alkylsuccinate synthase gene clusters.</title>
        <authorList>
            <person name="Callaghan A.V."/>
            <person name="Davidova I.A."/>
            <person name="Duncan K.E."/>
            <person name="Morris B."/>
            <person name="McInerney M.J."/>
        </authorList>
    </citation>
    <scope>NUCLEOTIDE SEQUENCE [LARGE SCALE GENOMIC DNA]</scope>
    <source>
        <strain evidence="1 2">ALDC</strain>
    </source>
</reference>
<organism evidence="1 2">
    <name type="scientific">Desulfoglaeba alkanexedens ALDC</name>
    <dbReference type="NCBI Taxonomy" id="980445"/>
    <lineage>
        <taxon>Bacteria</taxon>
        <taxon>Pseudomonadati</taxon>
        <taxon>Thermodesulfobacteriota</taxon>
        <taxon>Syntrophobacteria</taxon>
        <taxon>Syntrophobacterales</taxon>
        <taxon>Syntrophobacteraceae</taxon>
        <taxon>Desulfoglaeba</taxon>
    </lineage>
</organism>
<reference evidence="1 2" key="2">
    <citation type="submission" date="2019-05" db="EMBL/GenBank/DDBJ databases">
        <authorList>
            <person name="Suflita J.M."/>
            <person name="Marks C.R."/>
        </authorList>
    </citation>
    <scope>NUCLEOTIDE SEQUENCE [LARGE SCALE GENOMIC DNA]</scope>
    <source>
        <strain evidence="1 2">ALDC</strain>
    </source>
</reference>
<dbReference type="Proteomes" id="UP000298602">
    <property type="component" value="Chromosome"/>
</dbReference>
<dbReference type="GO" id="GO:0046872">
    <property type="term" value="F:metal ion binding"/>
    <property type="evidence" value="ECO:0007669"/>
    <property type="project" value="InterPro"/>
</dbReference>
<dbReference type="Pfam" id="PF19991">
    <property type="entry name" value="HMA_2"/>
    <property type="match status" value="1"/>
</dbReference>
<gene>
    <name evidence="1" type="ORF">FDQ92_05855</name>
</gene>
<dbReference type="EMBL" id="CP040098">
    <property type="protein sequence ID" value="QCQ21745.1"/>
    <property type="molecule type" value="Genomic_DNA"/>
</dbReference>
<accession>A0A4P8L413</accession>
<proteinExistence type="predicted"/>
<dbReference type="CDD" id="cd00371">
    <property type="entry name" value="HMA"/>
    <property type="match status" value="1"/>
</dbReference>